<feature type="domain" description="Endonuclease/exonuclease/phosphatase" evidence="2">
    <location>
        <begin position="260"/>
        <end position="496"/>
    </location>
</feature>
<dbReference type="Proteomes" id="UP001642409">
    <property type="component" value="Unassembled WGS sequence"/>
</dbReference>
<dbReference type="InterPro" id="IPR050410">
    <property type="entry name" value="CCR4/nocturin_mRNA_transcr"/>
</dbReference>
<dbReference type="GO" id="GO:0000175">
    <property type="term" value="F:3'-5'-RNA exonuclease activity"/>
    <property type="evidence" value="ECO:0007669"/>
    <property type="project" value="TreeGrafter"/>
</dbReference>
<keyword evidence="3" id="KW-0540">Nuclease</keyword>
<protein>
    <submittedName>
        <fullName evidence="3">Endonuclease/exonuclease/phosphatase family protein</fullName>
    </submittedName>
    <submittedName>
        <fullName evidence="4">Endonuclease/exonuclease/phosphatase_family protein</fullName>
    </submittedName>
</protein>
<gene>
    <name evidence="3" type="ORF">HINF_LOCUS27525</name>
    <name evidence="4" type="ORF">HINF_LOCUS59240</name>
</gene>
<comment type="caution">
    <text evidence="3">The sequence shown here is derived from an EMBL/GenBank/DDBJ whole genome shotgun (WGS) entry which is preliminary data.</text>
</comment>
<evidence type="ECO:0000259" key="2">
    <source>
        <dbReference type="Pfam" id="PF03372"/>
    </source>
</evidence>
<feature type="compositionally biased region" description="Low complexity" evidence="1">
    <location>
        <begin position="118"/>
        <end position="130"/>
    </location>
</feature>
<evidence type="ECO:0000313" key="4">
    <source>
        <dbReference type="EMBL" id="CAL6079136.1"/>
    </source>
</evidence>
<dbReference type="InterPro" id="IPR005135">
    <property type="entry name" value="Endo/exonuclease/phosphatase"/>
</dbReference>
<accession>A0AA86U2P6</accession>
<evidence type="ECO:0000313" key="3">
    <source>
        <dbReference type="EMBL" id="CAI9939880.1"/>
    </source>
</evidence>
<dbReference type="EMBL" id="CATOUU010000668">
    <property type="protein sequence ID" value="CAI9939880.1"/>
    <property type="molecule type" value="Genomic_DNA"/>
</dbReference>
<dbReference type="EMBL" id="CAXDID020000338">
    <property type="protein sequence ID" value="CAL6079136.1"/>
    <property type="molecule type" value="Genomic_DNA"/>
</dbReference>
<dbReference type="GO" id="GO:0004519">
    <property type="term" value="F:endonuclease activity"/>
    <property type="evidence" value="ECO:0007669"/>
    <property type="project" value="UniProtKB-KW"/>
</dbReference>
<feature type="region of interest" description="Disordered" evidence="1">
    <location>
        <begin position="118"/>
        <end position="144"/>
    </location>
</feature>
<dbReference type="PANTHER" id="PTHR12121:SF36">
    <property type="entry name" value="ENDONUCLEASE_EXONUCLEASE_PHOSPHATASE DOMAIN-CONTAINING PROTEIN"/>
    <property type="match status" value="1"/>
</dbReference>
<dbReference type="SUPFAM" id="SSF56219">
    <property type="entry name" value="DNase I-like"/>
    <property type="match status" value="1"/>
</dbReference>
<reference evidence="4 5" key="2">
    <citation type="submission" date="2024-07" db="EMBL/GenBank/DDBJ databases">
        <authorList>
            <person name="Akdeniz Z."/>
        </authorList>
    </citation>
    <scope>NUCLEOTIDE SEQUENCE [LARGE SCALE GENOMIC DNA]</scope>
</reference>
<proteinExistence type="predicted"/>
<keyword evidence="3" id="KW-0378">Hydrolase</keyword>
<reference evidence="3" key="1">
    <citation type="submission" date="2023-06" db="EMBL/GenBank/DDBJ databases">
        <authorList>
            <person name="Kurt Z."/>
        </authorList>
    </citation>
    <scope>NUCLEOTIDE SEQUENCE</scope>
</reference>
<dbReference type="Pfam" id="PF03372">
    <property type="entry name" value="Exo_endo_phos"/>
    <property type="match status" value="1"/>
</dbReference>
<dbReference type="AlphaFoldDB" id="A0AA86U2P6"/>
<dbReference type="PANTHER" id="PTHR12121">
    <property type="entry name" value="CARBON CATABOLITE REPRESSOR PROTEIN 4"/>
    <property type="match status" value="1"/>
</dbReference>
<dbReference type="InterPro" id="IPR036691">
    <property type="entry name" value="Endo/exonu/phosph_ase_sf"/>
</dbReference>
<organism evidence="3">
    <name type="scientific">Hexamita inflata</name>
    <dbReference type="NCBI Taxonomy" id="28002"/>
    <lineage>
        <taxon>Eukaryota</taxon>
        <taxon>Metamonada</taxon>
        <taxon>Diplomonadida</taxon>
        <taxon>Hexamitidae</taxon>
        <taxon>Hexamitinae</taxon>
        <taxon>Hexamita</taxon>
    </lineage>
</organism>
<keyword evidence="3" id="KW-0255">Endonuclease</keyword>
<name>A0AA86U2P6_9EUKA</name>
<evidence type="ECO:0000256" key="1">
    <source>
        <dbReference type="SAM" id="MobiDB-lite"/>
    </source>
</evidence>
<evidence type="ECO:0000313" key="5">
    <source>
        <dbReference type="Proteomes" id="UP001642409"/>
    </source>
</evidence>
<sequence length="528" mass="60713">MQMSADDLMFSIDQHQQNIWELINDIKLRQQAIYSISEKPVNQQTQFTLSQNTQHLQNFYKFSAPQQAQFKQQLGGVLQMSPQLQKFTESLKSSKSLDESKQVLELSDHLDENVQENNEVQEVSVHSSSTSDEHVQEQPVQEFSHHSNDILELSDHQSEEIAIEPPVDSYVNSQSQITTKLIQELQQEEAIEIPCSPMRKALDPEFVNISTVSEHIQVEQVPEKEVNNDFLNHLNGINIQKKKKIQETMHDQRKRQIKCMSFNLLNGQRQKEASQNWEQRFNAVISVILTHGPDIIGTQEAYHWQLDQIRNHLPLYGQYGSSRNGFYNEKADEFCAVLYKKDKFRVVQGETFFLSETPELVSKSWGSVFNRIATAVKFEILASGKQFWFFSTQLDFSSDEAVRCNQTQVLLERMQKLNAEGLPVVLSGDFHSPSFGPAHQKLTQEGHLRDAASKAREVGKMTESSVRGSDMQARKNRLYEGLFGKKTHQDWIFTDKDTEVLTFAVCTDKYDGVYPALHYPIVSDLEFK</sequence>
<keyword evidence="5" id="KW-1185">Reference proteome</keyword>
<dbReference type="Gene3D" id="3.60.10.10">
    <property type="entry name" value="Endonuclease/exonuclease/phosphatase"/>
    <property type="match status" value="1"/>
</dbReference>
<dbReference type="CDD" id="cd09083">
    <property type="entry name" value="EEP-1"/>
    <property type="match status" value="1"/>
</dbReference>